<gene>
    <name evidence="1" type="ORF">PIB30_063646</name>
</gene>
<sequence>MHSFASPESLLLRISFHVSSVHNGFGCMMLCCNVLCIHARIKLTVVRSDPCEMDGVKSGLESESDGCSDLIGVLGVGFTRSSEEEGGDLQLRGKSGRRR</sequence>
<accession>A0ABU6VL95</accession>
<proteinExistence type="predicted"/>
<reference evidence="1 2" key="1">
    <citation type="journal article" date="2023" name="Plants (Basel)">
        <title>Bridging the Gap: Combining Genomics and Transcriptomics Approaches to Understand Stylosanthes scabra, an Orphan Legume from the Brazilian Caatinga.</title>
        <authorList>
            <person name="Ferreira-Neto J.R.C."/>
            <person name="da Silva M.D."/>
            <person name="Binneck E."/>
            <person name="de Melo N.F."/>
            <person name="da Silva R.H."/>
            <person name="de Melo A.L.T.M."/>
            <person name="Pandolfi V."/>
            <person name="Bustamante F.O."/>
            <person name="Brasileiro-Vidal A.C."/>
            <person name="Benko-Iseppon A.M."/>
        </authorList>
    </citation>
    <scope>NUCLEOTIDE SEQUENCE [LARGE SCALE GENOMIC DNA]</scope>
    <source>
        <tissue evidence="1">Leaves</tissue>
    </source>
</reference>
<keyword evidence="2" id="KW-1185">Reference proteome</keyword>
<organism evidence="1 2">
    <name type="scientific">Stylosanthes scabra</name>
    <dbReference type="NCBI Taxonomy" id="79078"/>
    <lineage>
        <taxon>Eukaryota</taxon>
        <taxon>Viridiplantae</taxon>
        <taxon>Streptophyta</taxon>
        <taxon>Embryophyta</taxon>
        <taxon>Tracheophyta</taxon>
        <taxon>Spermatophyta</taxon>
        <taxon>Magnoliopsida</taxon>
        <taxon>eudicotyledons</taxon>
        <taxon>Gunneridae</taxon>
        <taxon>Pentapetalae</taxon>
        <taxon>rosids</taxon>
        <taxon>fabids</taxon>
        <taxon>Fabales</taxon>
        <taxon>Fabaceae</taxon>
        <taxon>Papilionoideae</taxon>
        <taxon>50 kb inversion clade</taxon>
        <taxon>dalbergioids sensu lato</taxon>
        <taxon>Dalbergieae</taxon>
        <taxon>Pterocarpus clade</taxon>
        <taxon>Stylosanthes</taxon>
    </lineage>
</organism>
<name>A0ABU6VL95_9FABA</name>
<comment type="caution">
    <text evidence="1">The sequence shown here is derived from an EMBL/GenBank/DDBJ whole genome shotgun (WGS) entry which is preliminary data.</text>
</comment>
<protein>
    <submittedName>
        <fullName evidence="1">Uncharacterized protein</fullName>
    </submittedName>
</protein>
<dbReference type="Proteomes" id="UP001341840">
    <property type="component" value="Unassembled WGS sequence"/>
</dbReference>
<dbReference type="EMBL" id="JASCZI010151643">
    <property type="protein sequence ID" value="MED6173864.1"/>
    <property type="molecule type" value="Genomic_DNA"/>
</dbReference>
<evidence type="ECO:0000313" key="2">
    <source>
        <dbReference type="Proteomes" id="UP001341840"/>
    </source>
</evidence>
<evidence type="ECO:0000313" key="1">
    <source>
        <dbReference type="EMBL" id="MED6173864.1"/>
    </source>
</evidence>